<dbReference type="PROSITE" id="PS51257">
    <property type="entry name" value="PROKAR_LIPOPROTEIN"/>
    <property type="match status" value="1"/>
</dbReference>
<organism evidence="1 2">
    <name type="scientific">Actinophytocola xanthii</name>
    <dbReference type="NCBI Taxonomy" id="1912961"/>
    <lineage>
        <taxon>Bacteria</taxon>
        <taxon>Bacillati</taxon>
        <taxon>Actinomycetota</taxon>
        <taxon>Actinomycetes</taxon>
        <taxon>Pseudonocardiales</taxon>
        <taxon>Pseudonocardiaceae</taxon>
    </lineage>
</organism>
<dbReference type="EMBL" id="MSIE01000037">
    <property type="protein sequence ID" value="OLF15701.1"/>
    <property type="molecule type" value="Genomic_DNA"/>
</dbReference>
<evidence type="ECO:0000313" key="1">
    <source>
        <dbReference type="EMBL" id="OLF15701.1"/>
    </source>
</evidence>
<comment type="caution">
    <text evidence="1">The sequence shown here is derived from an EMBL/GenBank/DDBJ whole genome shotgun (WGS) entry which is preliminary data.</text>
</comment>
<evidence type="ECO:0008006" key="3">
    <source>
        <dbReference type="Google" id="ProtNLM"/>
    </source>
</evidence>
<name>A0A1Q8CMX0_9PSEU</name>
<protein>
    <recommendedName>
        <fullName evidence="3">DUF3558 domain-containing protein</fullName>
    </recommendedName>
</protein>
<dbReference type="Pfam" id="PF12079">
    <property type="entry name" value="DUF3558"/>
    <property type="match status" value="1"/>
</dbReference>
<dbReference type="AlphaFoldDB" id="A0A1Q8CMX0"/>
<proteinExistence type="predicted"/>
<accession>A0A1Q8CMX0</accession>
<dbReference type="Proteomes" id="UP000185596">
    <property type="component" value="Unassembled WGS sequence"/>
</dbReference>
<reference evidence="1 2" key="1">
    <citation type="submission" date="2016-12" db="EMBL/GenBank/DDBJ databases">
        <title>The draft genome sequence of Actinophytocola sp. 11-183.</title>
        <authorList>
            <person name="Wang W."/>
            <person name="Yuan L."/>
        </authorList>
    </citation>
    <scope>NUCLEOTIDE SEQUENCE [LARGE SCALE GENOMIC DNA]</scope>
    <source>
        <strain evidence="1 2">11-183</strain>
    </source>
</reference>
<keyword evidence="2" id="KW-1185">Reference proteome</keyword>
<evidence type="ECO:0000313" key="2">
    <source>
        <dbReference type="Proteomes" id="UP000185596"/>
    </source>
</evidence>
<gene>
    <name evidence="1" type="ORF">BU204_19980</name>
</gene>
<dbReference type="InterPro" id="IPR024520">
    <property type="entry name" value="DUF3558"/>
</dbReference>
<dbReference type="STRING" id="1912961.BU204_19980"/>
<sequence length="187" mass="19368">MAKAGGALAALAVVLVGCSADTGEGGADDPVVTPSSGLPSDYEVPAIAEPLEPGRFADDPCGLLTAEQRAELDLPDTERTELGGTAECLLHPAGDRITTVQLQLMTDRGLADLVAQCRGDNAPAACATWAPNTVDRYPAIVDDGGQCRVMVGIAEQAVLLVNDLKQPECRRATEVATTALSTLREGR</sequence>